<evidence type="ECO:0000256" key="8">
    <source>
        <dbReference type="SAM" id="MobiDB-lite"/>
    </source>
</evidence>
<sequence>MASVAAAIEEASVFKADEDLWWESHTQLFQLLDKSISSDGGQFSDRSRRDISDYDTEQQFGKDTILAEKLKNSHRWLLQLFRRFKPPSASSKAALNSPRVAVGKCILEIKAHTRDLALRVSTILVLDEIQAYILSNRLCESRVVCSPPDESVLLSSIVMSFYMEKQSLLKSLRLLLTCQMAEEDSSARLSQAISDEVKKLLEDGLEDKLLESLKDSLSSAQPQHLDRQYADLWAEEAALEQTLLLDNVFLLYYEPLCVCKFTRLKELIILFEGLTVGGSKNEILALTPEVEKSVRHARRQAVLIIIEVLDLESLLLMLHSETPFSQGGCALSVDELLQLDAVMAGLDLDRAPEYSPVLLSWAIFLCLVSFLPLNDGQTGLSEVDHTAYVKQAYDAGAYNFLVDMLRDDYFQEFDVGGYKSVIKTLMAAFLAAYDFASQMTIDGHDILVDILCELYRGQEALCLELWDRDSVIDGPIRSLLFSLWDSFPYQTSSLVRLLGAQCEGTWPAECVYDFLYKMVDITCLYQRHELSLTNESGTMVQTPVTLQVPDAPGLLIPAGSSGSILRELDGGVCLVRWECKHSGIVVLLLRMLQRSSVSYQFEEVLATVDLINRMLTCNKVLTQLLLDLDGASATVGARRDGRMESSLRLDVVSMICCVINGLVQNSGDDKMVASCIGILTSFALCCPERVMMELGQSILLQPSGSYLSFSDGGAFPGTLLHELIVKTEQSCGRYPLTIAVLDFCNTMVEKGVVADSLASLLLHVVGNLFVNHSHWKYQQWHERWIITTKELHYNRAVGVKEIEWLQQAIFSVLMLLHDLVLDVSSGVCSKEYGGTTLLEQTLFRKTAGSLPVVTAIASFLGFSRNGDLQFASAKALTSLFLLAQKSRTHPFSIANYISSNDQKLVMRSAIGDLLSEETAISNCSLFEAVIDLLTAAVRWQYEVLERSSDKESAKIANFKSAARPEWFSEGLDALWKFVTNSAALGKSHPRVLARVLFLLAAIWEGGTDYMRIIEALRSRNQFWRHLTGCLSFTNAAASDTPTLLSKIMVTVDPETSITSSISKDKLVEFSFRYSCEASVFSIMARDIFLQQHLVQTGVLGVKNGALAGSVEDNKDDVGGGTAQTSSGTTKSKQAIEASGAQQVVTEWCRAFQMSAIMRSYAHSLYDKSVLLRAKAEARLLIVGLMGKILSGDCRGLNAALARRIRDAAKQISQHPSLEELSEEYSTRGYSYGERLQVMLVNDLFHHLQGELDGGRPIPSGSFQHVADFLVSNEVDLLLQPTVSTKLPDLHPCYGDTFIYDTVALEAELGLEWWATADFGVVTAYVAESTSKWLQSSNAMACLGDSQLSALKSWTTLLSVTVFNKLEAHSLSEIDWTDATLKSYNTELCDALEGILSSIGQSGDTSNLTPNFMTSQVQLVLVFIRWLSCLGKPSMQVSVWGICAHLSRTVVNCLRKLLDARCFLPQQTTDLLKPLLGGLLLILELMQSQKSILDSKQGSSVIEDKEAGDAFADVTLVGLGFLPSLCHAAEKSEFANISLAIINAFMKNFLAPSTWFPVLQDHFPLGVSLSRMHEDPQGLDFSKMMLNFCLLFVRLRNGAELLHGAGIFSHLRMLNNQFKEELSFSSGDMEGPFSVFWKNGKQHDGLWGLGVSVVTGLVLSLADKDPGGLVLQNAITYIQLEKDRLLGALRSPSTPLDLQGRKKAKLQRPRTTLSALQETQHVVALLCEVSHHNAQWTCTLKESVSDFGELVVHLLAFIAREGLVRLGSTIRSGTGTGFSCSPVLKDEIVDHTKSPTVGSTCAWFAVTATGCYVESSEPSDSSQSSVRSPSQPRHHSPNRRTSSLSSSPVGGLRASEYSERVAIQIYKLAFLLLRLLCQQAHHAIARVEEGGPPDYLHFPELPAPEILHGLQDQVVAIVTEVCGKPPNKAALEVSRLLLSILEMTLYLEVCIVRTCGVGAQPMRSDDFGKDYKAMLLGMLLKYN</sequence>
<dbReference type="Pfam" id="PF21093">
    <property type="entry name" value="Nup188_N-subdom_III"/>
    <property type="match status" value="1"/>
</dbReference>
<dbReference type="GO" id="GO:0017056">
    <property type="term" value="F:structural constituent of nuclear pore"/>
    <property type="evidence" value="ECO:0007669"/>
    <property type="project" value="InterPro"/>
</dbReference>
<dbReference type="EMBL" id="LVLJ01002980">
    <property type="protein sequence ID" value="OAE22984.1"/>
    <property type="molecule type" value="Genomic_DNA"/>
</dbReference>
<name>A0A176VQ20_MARPO</name>
<keyword evidence="6" id="KW-0906">Nuclear pore complex</keyword>
<reference evidence="10" key="1">
    <citation type="submission" date="2016-03" db="EMBL/GenBank/DDBJ databases">
        <title>Mechanisms controlling the formation of the plant cell surface in tip-growing cells are functionally conserved among land plants.</title>
        <authorList>
            <person name="Honkanen S."/>
            <person name="Jones V.A."/>
            <person name="Morieri G."/>
            <person name="Champion C."/>
            <person name="Hetherington A.J."/>
            <person name="Kelly S."/>
            <person name="Saint-Marcoux D."/>
            <person name="Proust H."/>
            <person name="Prescott H."/>
            <person name="Dolan L."/>
        </authorList>
    </citation>
    <scope>NUCLEOTIDE SEQUENCE [LARGE SCALE GENOMIC DNA]</scope>
    <source>
        <tissue evidence="10">Whole gametophyte</tissue>
    </source>
</reference>
<feature type="compositionally biased region" description="Low complexity" evidence="8">
    <location>
        <begin position="1816"/>
        <end position="1830"/>
    </location>
</feature>
<evidence type="ECO:0000256" key="4">
    <source>
        <dbReference type="ARBA" id="ARBA00022927"/>
    </source>
</evidence>
<dbReference type="PANTHER" id="PTHR31431">
    <property type="entry name" value="NUCLEOPORIN NUP188 HOMOLOG"/>
    <property type="match status" value="1"/>
</dbReference>
<evidence type="ECO:0000256" key="3">
    <source>
        <dbReference type="ARBA" id="ARBA00022816"/>
    </source>
</evidence>
<dbReference type="PANTHER" id="PTHR31431:SF1">
    <property type="entry name" value="NUCLEOPORIN NUP188"/>
    <property type="match status" value="1"/>
</dbReference>
<feature type="compositionally biased region" description="Low complexity" evidence="8">
    <location>
        <begin position="1122"/>
        <end position="1133"/>
    </location>
</feature>
<comment type="subcellular location">
    <subcellularLocation>
        <location evidence="1">Nucleus</location>
        <location evidence="1">Nuclear pore complex</location>
    </subcellularLocation>
</comment>
<evidence type="ECO:0000256" key="2">
    <source>
        <dbReference type="ARBA" id="ARBA00022448"/>
    </source>
</evidence>
<feature type="domain" description="Nucleoporin Nup188 N-terminal subdomain III" evidence="9">
    <location>
        <begin position="575"/>
        <end position="788"/>
    </location>
</feature>
<dbReference type="GO" id="GO:0006405">
    <property type="term" value="P:RNA export from nucleus"/>
    <property type="evidence" value="ECO:0007669"/>
    <property type="project" value="TreeGrafter"/>
</dbReference>
<proteinExistence type="predicted"/>
<dbReference type="InterPro" id="IPR021827">
    <property type="entry name" value="Nup186/Nup192/Nup205"/>
</dbReference>
<organism evidence="10 11">
    <name type="scientific">Marchantia polymorpha subsp. ruderalis</name>
    <dbReference type="NCBI Taxonomy" id="1480154"/>
    <lineage>
        <taxon>Eukaryota</taxon>
        <taxon>Viridiplantae</taxon>
        <taxon>Streptophyta</taxon>
        <taxon>Embryophyta</taxon>
        <taxon>Marchantiophyta</taxon>
        <taxon>Marchantiopsida</taxon>
        <taxon>Marchantiidae</taxon>
        <taxon>Marchantiales</taxon>
        <taxon>Marchantiaceae</taxon>
        <taxon>Marchantia</taxon>
    </lineage>
</organism>
<gene>
    <name evidence="10" type="ORF">AXG93_653s1010</name>
</gene>
<protein>
    <recommendedName>
        <fullName evidence="9">Nucleoporin Nup188 N-terminal subdomain III domain-containing protein</fullName>
    </recommendedName>
</protein>
<evidence type="ECO:0000313" key="10">
    <source>
        <dbReference type="EMBL" id="OAE22984.1"/>
    </source>
</evidence>
<dbReference type="GO" id="GO:0044611">
    <property type="term" value="C:nuclear pore inner ring"/>
    <property type="evidence" value="ECO:0007669"/>
    <property type="project" value="TreeGrafter"/>
</dbReference>
<evidence type="ECO:0000256" key="7">
    <source>
        <dbReference type="ARBA" id="ARBA00023242"/>
    </source>
</evidence>
<feature type="region of interest" description="Disordered" evidence="8">
    <location>
        <begin position="1112"/>
        <end position="1133"/>
    </location>
</feature>
<evidence type="ECO:0000256" key="6">
    <source>
        <dbReference type="ARBA" id="ARBA00023132"/>
    </source>
</evidence>
<evidence type="ECO:0000313" key="11">
    <source>
        <dbReference type="Proteomes" id="UP000077202"/>
    </source>
</evidence>
<keyword evidence="3" id="KW-0509">mRNA transport</keyword>
<keyword evidence="5" id="KW-0811">Translocation</keyword>
<evidence type="ECO:0000256" key="1">
    <source>
        <dbReference type="ARBA" id="ARBA00004567"/>
    </source>
</evidence>
<accession>A0A176VQ20</accession>
<evidence type="ECO:0000256" key="5">
    <source>
        <dbReference type="ARBA" id="ARBA00023010"/>
    </source>
</evidence>
<keyword evidence="4" id="KW-0653">Protein transport</keyword>
<dbReference type="InterPro" id="IPR044840">
    <property type="entry name" value="Nup188"/>
</dbReference>
<keyword evidence="11" id="KW-1185">Reference proteome</keyword>
<dbReference type="GO" id="GO:0006606">
    <property type="term" value="P:protein import into nucleus"/>
    <property type="evidence" value="ECO:0007669"/>
    <property type="project" value="TreeGrafter"/>
</dbReference>
<keyword evidence="7" id="KW-0539">Nucleus</keyword>
<keyword evidence="2" id="KW-0813">Transport</keyword>
<dbReference type="GO" id="GO:0051028">
    <property type="term" value="P:mRNA transport"/>
    <property type="evidence" value="ECO:0007669"/>
    <property type="project" value="UniProtKB-KW"/>
</dbReference>
<dbReference type="Proteomes" id="UP000077202">
    <property type="component" value="Unassembled WGS sequence"/>
</dbReference>
<evidence type="ECO:0000259" key="9">
    <source>
        <dbReference type="Pfam" id="PF21093"/>
    </source>
</evidence>
<comment type="caution">
    <text evidence="10">The sequence shown here is derived from an EMBL/GenBank/DDBJ whole genome shotgun (WGS) entry which is preliminary data.</text>
</comment>
<feature type="region of interest" description="Disordered" evidence="8">
    <location>
        <begin position="1816"/>
        <end position="1849"/>
    </location>
</feature>
<dbReference type="InterPro" id="IPR048883">
    <property type="entry name" value="Nup188_N-subdom_III"/>
</dbReference>
<dbReference type="Pfam" id="PF11894">
    <property type="entry name" value="Nup192"/>
    <property type="match status" value="1"/>
</dbReference>